<keyword evidence="3 6" id="KW-0238">DNA-binding</keyword>
<dbReference type="Pfam" id="PF00126">
    <property type="entry name" value="HTH_1"/>
    <property type="match status" value="1"/>
</dbReference>
<dbReference type="InterPro" id="IPR036388">
    <property type="entry name" value="WH-like_DNA-bd_sf"/>
</dbReference>
<dbReference type="InterPro" id="IPR050950">
    <property type="entry name" value="HTH-type_LysR_regulators"/>
</dbReference>
<keyword evidence="7" id="KW-1185">Reference proteome</keyword>
<reference evidence="6 7" key="1">
    <citation type="submission" date="2020-08" db="EMBL/GenBank/DDBJ databases">
        <title>Genomic Encyclopedia of Type Strains, Phase IV (KMG-IV): sequencing the most valuable type-strain genomes for metagenomic binning, comparative biology and taxonomic classification.</title>
        <authorList>
            <person name="Goeker M."/>
        </authorList>
    </citation>
    <scope>NUCLEOTIDE SEQUENCE [LARGE SCALE GENOMIC DNA]</scope>
    <source>
        <strain evidence="6 7">DSM 101015</strain>
    </source>
</reference>
<dbReference type="GO" id="GO:0003677">
    <property type="term" value="F:DNA binding"/>
    <property type="evidence" value="ECO:0007669"/>
    <property type="project" value="UniProtKB-KW"/>
</dbReference>
<proteinExistence type="inferred from homology"/>
<dbReference type="Gene3D" id="1.10.10.10">
    <property type="entry name" value="Winged helix-like DNA-binding domain superfamily/Winged helix DNA-binding domain"/>
    <property type="match status" value="1"/>
</dbReference>
<evidence type="ECO:0000256" key="2">
    <source>
        <dbReference type="ARBA" id="ARBA00023015"/>
    </source>
</evidence>
<comment type="caution">
    <text evidence="6">The sequence shown here is derived from an EMBL/GenBank/DDBJ whole genome shotgun (WGS) entry which is preliminary data.</text>
</comment>
<dbReference type="CDD" id="cd05466">
    <property type="entry name" value="PBP2_LTTR_substrate"/>
    <property type="match status" value="1"/>
</dbReference>
<evidence type="ECO:0000256" key="3">
    <source>
        <dbReference type="ARBA" id="ARBA00023125"/>
    </source>
</evidence>
<dbReference type="InterPro" id="IPR005119">
    <property type="entry name" value="LysR_subst-bd"/>
</dbReference>
<dbReference type="AlphaFoldDB" id="A0A7W6MAZ9"/>
<dbReference type="Proteomes" id="UP000565745">
    <property type="component" value="Unassembled WGS sequence"/>
</dbReference>
<dbReference type="GO" id="GO:0005829">
    <property type="term" value="C:cytosol"/>
    <property type="evidence" value="ECO:0007669"/>
    <property type="project" value="TreeGrafter"/>
</dbReference>
<keyword evidence="2" id="KW-0805">Transcription regulation</keyword>
<dbReference type="PANTHER" id="PTHR30419:SF8">
    <property type="entry name" value="NITROGEN ASSIMILATION TRANSCRIPTIONAL ACTIVATOR-RELATED"/>
    <property type="match status" value="1"/>
</dbReference>
<evidence type="ECO:0000313" key="6">
    <source>
        <dbReference type="EMBL" id="MBB4174887.1"/>
    </source>
</evidence>
<evidence type="ECO:0000256" key="4">
    <source>
        <dbReference type="ARBA" id="ARBA00023163"/>
    </source>
</evidence>
<dbReference type="PROSITE" id="PS50931">
    <property type="entry name" value="HTH_LYSR"/>
    <property type="match status" value="1"/>
</dbReference>
<evidence type="ECO:0000259" key="5">
    <source>
        <dbReference type="PROSITE" id="PS50931"/>
    </source>
</evidence>
<protein>
    <submittedName>
        <fullName evidence="6">DNA-binding transcriptional LysR family regulator</fullName>
    </submittedName>
</protein>
<accession>A0A7W6MAZ9</accession>
<dbReference type="OrthoDB" id="7506954at2"/>
<dbReference type="Pfam" id="PF03466">
    <property type="entry name" value="LysR_substrate"/>
    <property type="match status" value="1"/>
</dbReference>
<gene>
    <name evidence="6" type="ORF">GGR93_002675</name>
</gene>
<dbReference type="InterPro" id="IPR000847">
    <property type="entry name" value="LysR_HTH_N"/>
</dbReference>
<dbReference type="GO" id="GO:0003700">
    <property type="term" value="F:DNA-binding transcription factor activity"/>
    <property type="evidence" value="ECO:0007669"/>
    <property type="project" value="InterPro"/>
</dbReference>
<sequence>MSKEINHSLPGFESLDNWGLLRSFYFIGNEGGVTHAAKAQGLSQPSVSASLMRLEKKLGQQLVQRGQREFELTAAGEVLFCEVERMYEAALRAEEKLKTLQSDLVGKVHLQIVTGVRSDVVDEILRLMHQRHPSVVIDIQIASSPTILQNVISGVVPFGICLMTQPLSRLECQLCLRAQYGVFCGLEHPLFGRQNITMDELRDVPFISFSCDAEGRAPEPMMALRDGASLGRTIAGTSGDFNEVCRMITAGLGIGVLPVHAVQREIEEETLWHIKLPRAQLYADMFFISDPARHFNLSEKMFLSVAKEIIGMPT</sequence>
<dbReference type="PRINTS" id="PR00039">
    <property type="entry name" value="HTHLYSR"/>
</dbReference>
<feature type="domain" description="HTH lysR-type" evidence="5">
    <location>
        <begin position="16"/>
        <end position="73"/>
    </location>
</feature>
<dbReference type="Gene3D" id="3.40.190.10">
    <property type="entry name" value="Periplasmic binding protein-like II"/>
    <property type="match status" value="2"/>
</dbReference>
<dbReference type="PANTHER" id="PTHR30419">
    <property type="entry name" value="HTH-TYPE TRANSCRIPTIONAL REGULATOR YBHD"/>
    <property type="match status" value="1"/>
</dbReference>
<dbReference type="InterPro" id="IPR036390">
    <property type="entry name" value="WH_DNA-bd_sf"/>
</dbReference>
<dbReference type="EMBL" id="JACIFU010000003">
    <property type="protein sequence ID" value="MBB4174887.1"/>
    <property type="molecule type" value="Genomic_DNA"/>
</dbReference>
<evidence type="ECO:0000256" key="1">
    <source>
        <dbReference type="ARBA" id="ARBA00009437"/>
    </source>
</evidence>
<evidence type="ECO:0000313" key="7">
    <source>
        <dbReference type="Proteomes" id="UP000565745"/>
    </source>
</evidence>
<dbReference type="RefSeq" id="WP_052836097.1">
    <property type="nucleotide sequence ID" value="NZ_JACIFU010000003.1"/>
</dbReference>
<dbReference type="SUPFAM" id="SSF46785">
    <property type="entry name" value="Winged helix' DNA-binding domain"/>
    <property type="match status" value="1"/>
</dbReference>
<comment type="similarity">
    <text evidence="1">Belongs to the LysR transcriptional regulatory family.</text>
</comment>
<dbReference type="SUPFAM" id="SSF53850">
    <property type="entry name" value="Periplasmic binding protein-like II"/>
    <property type="match status" value="1"/>
</dbReference>
<organism evidence="6 7">
    <name type="scientific">Sulfitobacter noctilucicola</name>
    <dbReference type="NCBI Taxonomy" id="1342301"/>
    <lineage>
        <taxon>Bacteria</taxon>
        <taxon>Pseudomonadati</taxon>
        <taxon>Pseudomonadota</taxon>
        <taxon>Alphaproteobacteria</taxon>
        <taxon>Rhodobacterales</taxon>
        <taxon>Roseobacteraceae</taxon>
        <taxon>Sulfitobacter</taxon>
    </lineage>
</organism>
<name>A0A7W6MAZ9_9RHOB</name>
<keyword evidence="4" id="KW-0804">Transcription</keyword>